<name>A0ABP7HYG2_9ACTN</name>
<protein>
    <submittedName>
        <fullName evidence="2">Uncharacterized protein</fullName>
    </submittedName>
</protein>
<dbReference type="EMBL" id="BAABDE010000018">
    <property type="protein sequence ID" value="GAA3805803.1"/>
    <property type="molecule type" value="Genomic_DNA"/>
</dbReference>
<keyword evidence="3" id="KW-1185">Reference proteome</keyword>
<accession>A0ABP7HYG2</accession>
<organism evidence="2 3">
    <name type="scientific">Streptomyces coacervatus</name>
    <dbReference type="NCBI Taxonomy" id="647381"/>
    <lineage>
        <taxon>Bacteria</taxon>
        <taxon>Bacillati</taxon>
        <taxon>Actinomycetota</taxon>
        <taxon>Actinomycetes</taxon>
        <taxon>Kitasatosporales</taxon>
        <taxon>Streptomycetaceae</taxon>
        <taxon>Streptomyces</taxon>
    </lineage>
</organism>
<gene>
    <name evidence="2" type="ORF">GCM10022403_044810</name>
</gene>
<evidence type="ECO:0000313" key="2">
    <source>
        <dbReference type="EMBL" id="GAA3805803.1"/>
    </source>
</evidence>
<feature type="region of interest" description="Disordered" evidence="1">
    <location>
        <begin position="61"/>
        <end position="81"/>
    </location>
</feature>
<reference evidence="3" key="1">
    <citation type="journal article" date="2019" name="Int. J. Syst. Evol. Microbiol.">
        <title>The Global Catalogue of Microorganisms (GCM) 10K type strain sequencing project: providing services to taxonomists for standard genome sequencing and annotation.</title>
        <authorList>
            <consortium name="The Broad Institute Genomics Platform"/>
            <consortium name="The Broad Institute Genome Sequencing Center for Infectious Disease"/>
            <person name="Wu L."/>
            <person name="Ma J."/>
        </authorList>
    </citation>
    <scope>NUCLEOTIDE SEQUENCE [LARGE SCALE GENOMIC DNA]</scope>
    <source>
        <strain evidence="3">JCM 17138</strain>
    </source>
</reference>
<evidence type="ECO:0000256" key="1">
    <source>
        <dbReference type="SAM" id="MobiDB-lite"/>
    </source>
</evidence>
<evidence type="ECO:0000313" key="3">
    <source>
        <dbReference type="Proteomes" id="UP001501009"/>
    </source>
</evidence>
<proteinExistence type="predicted"/>
<comment type="caution">
    <text evidence="2">The sequence shown here is derived from an EMBL/GenBank/DDBJ whole genome shotgun (WGS) entry which is preliminary data.</text>
</comment>
<dbReference type="Proteomes" id="UP001501009">
    <property type="component" value="Unassembled WGS sequence"/>
</dbReference>
<sequence>MPASRLVTTACPIPAEARTTTERVVAARITQRGFLRGTGGRGPRGSGVRAGWGRRCGGAGAADRGWVGKADTSGRRPYVGP</sequence>